<sequence length="767" mass="82432">MSSQAGAADARIEVGYDAAVYERLREGDANPDAVLRVVCGGREVACGRDGLHWHCTQLVRALEPLLEGEPATVEFYEDDKRYHLLPDGDAVRFRYGQKDGSDDEFAVDIAIDRTTLVTELLRTVETFCDVVVGANPELADEVAEIREQAGNARVVAAGFDEWGLPVRLLDTVPETAHDGTVYTQTVVLATGNARFGAFDGDTLTEDGSRDALAAARVWLSGPEVVARGESVGFHVDPNPDALVWYDHTFSGEVIDIVDLPSSVRTPSDCNPDQYALLHLGVGTVAFDPAEVGDVVERDDNGGDVENDTDSDSIEGSNESGVAVGDKLRLRATRVHLSDVVVTDAPSMADRSESHLKDALSDPSLRAAAATELARRDADGATETITDCLRTDPPVSDRRALVHALDVLADDVAVPALVERLDDTNPDVRRAAAVALATVGDPDSLDPLLSAVRTEPDAATRRAIARAARDVDPTSALDHFASLVRTDTDPEVRESVVRVLSGTGGVHAEGLVVEAVDDPNPDVACEAISAVRWFTDERPVGGLLRRLTDDDPGVRVAAADAFIELGARAAHYHDGDELSAETRTRVVRALLDRLDDENVPVRETAMEALGSQAHPESVMPLCAAYDEDEACRSSAIDALGRIDDPRAIPTVVAALDDTEASVRRRACRACARLGTSAGVRRLCHLAENDPQLAVRVEAVDALGHVGDGRETVFDTLETALDADDADLRWEAVTALGRLDHPRARFLLRRAAEDDPDESVRDRARSRLE</sequence>
<dbReference type="Gene3D" id="1.25.10.10">
    <property type="entry name" value="Leucine-rich Repeat Variant"/>
    <property type="match status" value="5"/>
</dbReference>
<name>A0A482TSA8_9EURY</name>
<evidence type="ECO:0000256" key="2">
    <source>
        <dbReference type="SAM" id="MobiDB-lite"/>
    </source>
</evidence>
<proteinExistence type="predicted"/>
<feature type="region of interest" description="Disordered" evidence="2">
    <location>
        <begin position="294"/>
        <end position="321"/>
    </location>
</feature>
<reference evidence="3 4" key="1">
    <citation type="submission" date="2018-12" db="EMBL/GenBank/DDBJ databases">
        <title>Genome analysis provides insights into bioremediation potentialities of Halogeometricum borinquense strain N11.</title>
        <authorList>
            <person name="Najjari A."/>
            <person name="Youssef N."/>
            <person name="Fhoula I."/>
            <person name="Ben Dhia O."/>
            <person name="Mahjoubi M."/>
            <person name="Ouzari H.I."/>
            <person name="Cherif A."/>
        </authorList>
    </citation>
    <scope>NUCLEOTIDE SEQUENCE [LARGE SCALE GENOMIC DNA]</scope>
    <source>
        <strain evidence="3 4">N11</strain>
    </source>
</reference>
<dbReference type="InterPro" id="IPR021133">
    <property type="entry name" value="HEAT_type_2"/>
</dbReference>
<dbReference type="InterPro" id="IPR011989">
    <property type="entry name" value="ARM-like"/>
</dbReference>
<feature type="compositionally biased region" description="Acidic residues" evidence="2">
    <location>
        <begin position="301"/>
        <end position="312"/>
    </location>
</feature>
<evidence type="ECO:0000313" key="4">
    <source>
        <dbReference type="Proteomes" id="UP000294028"/>
    </source>
</evidence>
<dbReference type="SMART" id="SM00567">
    <property type="entry name" value="EZ_HEAT"/>
    <property type="match status" value="11"/>
</dbReference>
<dbReference type="InterPro" id="IPR016024">
    <property type="entry name" value="ARM-type_fold"/>
</dbReference>
<comment type="caution">
    <text evidence="3">The sequence shown here is derived from an EMBL/GenBank/DDBJ whole genome shotgun (WGS) entry which is preliminary data.</text>
</comment>
<evidence type="ECO:0000256" key="1">
    <source>
        <dbReference type="ARBA" id="ARBA00045876"/>
    </source>
</evidence>
<comment type="function">
    <text evidence="1">Catalyzes the hydroxylation of the N(6)-(4-aminobutyl)-L-lysine intermediate produced by deoxyhypusine synthase/DHPS on a critical lysine of the eukaryotic translation initiation factor 5A/eIF-5A. This is the second step of the post-translational modification of that lysine into an unusual amino acid residue named hypusine. Hypusination is unique to mature eIF-5A factor and is essential for its function.</text>
</comment>
<evidence type="ECO:0000313" key="3">
    <source>
        <dbReference type="EMBL" id="RYJ14879.1"/>
    </source>
</evidence>
<dbReference type="PROSITE" id="PS50077">
    <property type="entry name" value="HEAT_REPEAT"/>
    <property type="match status" value="1"/>
</dbReference>
<dbReference type="InterPro" id="IPR004155">
    <property type="entry name" value="PBS_lyase_HEAT"/>
</dbReference>
<dbReference type="RefSeq" id="WP_129785240.1">
    <property type="nucleotide sequence ID" value="NZ_RZHH01000002.1"/>
</dbReference>
<dbReference type="GO" id="GO:0016491">
    <property type="term" value="F:oxidoreductase activity"/>
    <property type="evidence" value="ECO:0007669"/>
    <property type="project" value="TreeGrafter"/>
</dbReference>
<dbReference type="AlphaFoldDB" id="A0A482TSA8"/>
<accession>A0A482TSA8</accession>
<dbReference type="PANTHER" id="PTHR12697">
    <property type="entry name" value="PBS LYASE HEAT-LIKE PROTEIN"/>
    <property type="match status" value="1"/>
</dbReference>
<dbReference type="SUPFAM" id="SSF48371">
    <property type="entry name" value="ARM repeat"/>
    <property type="match status" value="1"/>
</dbReference>
<dbReference type="Pfam" id="PF13646">
    <property type="entry name" value="HEAT_2"/>
    <property type="match status" value="3"/>
</dbReference>
<gene>
    <name evidence="3" type="ORF">ELS19_13555</name>
</gene>
<dbReference type="EMBL" id="RZHH01000002">
    <property type="protein sequence ID" value="RYJ14879.1"/>
    <property type="molecule type" value="Genomic_DNA"/>
</dbReference>
<dbReference type="PANTHER" id="PTHR12697:SF5">
    <property type="entry name" value="DEOXYHYPUSINE HYDROXYLASE"/>
    <property type="match status" value="1"/>
</dbReference>
<protein>
    <submittedName>
        <fullName evidence="3">HEAT repeat domain-containing protein</fullName>
    </submittedName>
</protein>
<dbReference type="Proteomes" id="UP000294028">
    <property type="component" value="Unassembled WGS sequence"/>
</dbReference>
<organism evidence="3 4">
    <name type="scientific">Halogeometricum borinquense</name>
    <dbReference type="NCBI Taxonomy" id="60847"/>
    <lineage>
        <taxon>Archaea</taxon>
        <taxon>Methanobacteriati</taxon>
        <taxon>Methanobacteriota</taxon>
        <taxon>Stenosarchaea group</taxon>
        <taxon>Halobacteria</taxon>
        <taxon>Halobacteriales</taxon>
        <taxon>Haloferacaceae</taxon>
        <taxon>Halogeometricum</taxon>
    </lineage>
</organism>